<evidence type="ECO:0000256" key="3">
    <source>
        <dbReference type="ARBA" id="ARBA00008961"/>
    </source>
</evidence>
<evidence type="ECO:0000256" key="4">
    <source>
        <dbReference type="ARBA" id="ARBA00022692"/>
    </source>
</evidence>
<evidence type="ECO:0000256" key="6">
    <source>
        <dbReference type="ARBA" id="ARBA00022989"/>
    </source>
</evidence>
<dbReference type="InterPro" id="IPR009653">
    <property type="entry name" value="Ksh1"/>
</dbReference>
<reference evidence="10" key="1">
    <citation type="submission" date="2025-08" db="UniProtKB">
        <authorList>
            <consortium name="Ensembl"/>
        </authorList>
    </citation>
    <scope>IDENTIFICATION</scope>
</reference>
<dbReference type="Ensembl" id="ENSSOCT00000016982.1">
    <property type="protein sequence ID" value="ENSSOCP00000016556.1"/>
    <property type="gene ID" value="ENSSOCG00000012467.1"/>
</dbReference>
<evidence type="ECO:0000256" key="7">
    <source>
        <dbReference type="ARBA" id="ARBA00023034"/>
    </source>
</evidence>
<keyword evidence="8 9" id="KW-0472">Membrane</keyword>
<dbReference type="InterPro" id="IPR051523">
    <property type="entry name" value="KISH_domain"/>
</dbReference>
<organism evidence="10 11">
    <name type="scientific">Strix occidentalis caurina</name>
    <name type="common">northern spotted owl</name>
    <dbReference type="NCBI Taxonomy" id="311401"/>
    <lineage>
        <taxon>Eukaryota</taxon>
        <taxon>Metazoa</taxon>
        <taxon>Chordata</taxon>
        <taxon>Craniata</taxon>
        <taxon>Vertebrata</taxon>
        <taxon>Euteleostomi</taxon>
        <taxon>Archelosauria</taxon>
        <taxon>Archosauria</taxon>
        <taxon>Dinosauria</taxon>
        <taxon>Saurischia</taxon>
        <taxon>Theropoda</taxon>
        <taxon>Coelurosauria</taxon>
        <taxon>Aves</taxon>
        <taxon>Neognathae</taxon>
        <taxon>Neoaves</taxon>
        <taxon>Telluraves</taxon>
        <taxon>Strigiformes</taxon>
        <taxon>Strigidae</taxon>
        <taxon>Strix</taxon>
    </lineage>
</organism>
<feature type="transmembrane region" description="Helical" evidence="9">
    <location>
        <begin position="36"/>
        <end position="53"/>
    </location>
</feature>
<keyword evidence="5" id="KW-0732">Signal</keyword>
<dbReference type="Pfam" id="PF06842">
    <property type="entry name" value="DUF1242"/>
    <property type="match status" value="1"/>
</dbReference>
<keyword evidence="6 9" id="KW-1133">Transmembrane helix</keyword>
<evidence type="ECO:0000313" key="10">
    <source>
        <dbReference type="Ensembl" id="ENSSOCP00000016556.1"/>
    </source>
</evidence>
<dbReference type="PANTHER" id="PTHR13229">
    <property type="entry name" value="PROTEIN KISH-A"/>
    <property type="match status" value="1"/>
</dbReference>
<comment type="function">
    <text evidence="1 9">Involved in the early part of the secretory pathway.</text>
</comment>
<dbReference type="GO" id="GO:0000139">
    <property type="term" value="C:Golgi membrane"/>
    <property type="evidence" value="ECO:0007669"/>
    <property type="project" value="UniProtKB-SubCell"/>
</dbReference>
<keyword evidence="11" id="KW-1185">Reference proteome</keyword>
<protein>
    <recommendedName>
        <fullName evidence="9">Protein kish</fullName>
    </recommendedName>
</protein>
<reference evidence="10" key="2">
    <citation type="submission" date="2025-09" db="UniProtKB">
        <authorList>
            <consortium name="Ensembl"/>
        </authorList>
    </citation>
    <scope>IDENTIFICATION</scope>
</reference>
<evidence type="ECO:0000256" key="8">
    <source>
        <dbReference type="ARBA" id="ARBA00023136"/>
    </source>
</evidence>
<keyword evidence="4 9" id="KW-0812">Transmembrane</keyword>
<keyword evidence="7" id="KW-0333">Golgi apparatus</keyword>
<proteinExistence type="inferred from homology"/>
<evidence type="ECO:0000256" key="9">
    <source>
        <dbReference type="RuleBase" id="RU910717"/>
    </source>
</evidence>
<comment type="similarity">
    <text evidence="3 9">Belongs to the KISH family.</text>
</comment>
<accession>A0A8D0FMU4</accession>
<evidence type="ECO:0000256" key="5">
    <source>
        <dbReference type="ARBA" id="ARBA00022729"/>
    </source>
</evidence>
<dbReference type="AlphaFoldDB" id="A0A8D0FMU4"/>
<comment type="subcellular location">
    <subcellularLocation>
        <location evidence="2">Golgi apparatus membrane</location>
        <topology evidence="2">Single-pass type I membrane protein</topology>
    </subcellularLocation>
</comment>
<evidence type="ECO:0000256" key="1">
    <source>
        <dbReference type="ARBA" id="ARBA00002154"/>
    </source>
</evidence>
<sequence length="54" mass="5905">CTCAYIRSLAPSLLDKNKTGLLGILWKCARIGERKSPCVAVCCVVMAFTILFVQ</sequence>
<evidence type="ECO:0000256" key="2">
    <source>
        <dbReference type="ARBA" id="ARBA00004614"/>
    </source>
</evidence>
<name>A0A8D0FMU4_STROC</name>
<evidence type="ECO:0000313" key="11">
    <source>
        <dbReference type="Proteomes" id="UP000694551"/>
    </source>
</evidence>
<dbReference type="Proteomes" id="UP000694551">
    <property type="component" value="Unplaced"/>
</dbReference>